<accession>A0A3E4F8V8</accession>
<protein>
    <submittedName>
        <fullName evidence="1">Uncharacterized protein</fullName>
    </submittedName>
</protein>
<dbReference type="Proteomes" id="UP000260664">
    <property type="component" value="Unassembled WGS sequence"/>
</dbReference>
<dbReference type="Proteomes" id="UP000284962">
    <property type="component" value="Unassembled WGS sequence"/>
</dbReference>
<name>A0A3E4F8V8_9FIRM</name>
<evidence type="ECO:0000313" key="2">
    <source>
        <dbReference type="EMBL" id="RGK46899.1"/>
    </source>
</evidence>
<evidence type="ECO:0000313" key="5">
    <source>
        <dbReference type="Proteomes" id="UP000261208"/>
    </source>
</evidence>
<reference evidence="4 5" key="1">
    <citation type="submission" date="2018-08" db="EMBL/GenBank/DDBJ databases">
        <title>A genome reference for cultivated species of the human gut microbiota.</title>
        <authorList>
            <person name="Zou Y."/>
            <person name="Xue W."/>
            <person name="Luo G."/>
        </authorList>
    </citation>
    <scope>NUCLEOTIDE SEQUENCE [LARGE SCALE GENOMIC DNA]</scope>
    <source>
        <strain evidence="3 6">AM46-16</strain>
        <strain evidence="2 5">TF11-11</strain>
        <strain evidence="1 4">TM09-19AC</strain>
    </source>
</reference>
<comment type="caution">
    <text evidence="1">The sequence shown here is derived from an EMBL/GenBank/DDBJ whole genome shotgun (WGS) entry which is preliminary data.</text>
</comment>
<evidence type="ECO:0000313" key="3">
    <source>
        <dbReference type="EMBL" id="RHA01733.1"/>
    </source>
</evidence>
<dbReference type="AlphaFoldDB" id="A0A3E4F8V8"/>
<sequence length="108" mass="12159">MKYDLKRIMLNAWKNYRKNDISFAEALHRAWLSAKAEEINAERIERSKAAAGVAEETNTWSGWKKLGYEVIHGSKALFGCSLIWGSKGDGAVYKASFFGRSQVQEITA</sequence>
<organism evidence="1 4">
    <name type="scientific">Dorea formicigenerans</name>
    <dbReference type="NCBI Taxonomy" id="39486"/>
    <lineage>
        <taxon>Bacteria</taxon>
        <taxon>Bacillati</taxon>
        <taxon>Bacillota</taxon>
        <taxon>Clostridia</taxon>
        <taxon>Lachnospirales</taxon>
        <taxon>Lachnospiraceae</taxon>
        <taxon>Dorea</taxon>
    </lineage>
</organism>
<evidence type="ECO:0000313" key="1">
    <source>
        <dbReference type="EMBL" id="RGI85708.1"/>
    </source>
</evidence>
<dbReference type="EMBL" id="QSEW01000002">
    <property type="protein sequence ID" value="RHA01733.1"/>
    <property type="molecule type" value="Genomic_DNA"/>
</dbReference>
<dbReference type="RefSeq" id="WP_117494424.1">
    <property type="nucleotide sequence ID" value="NZ_QSOI01000003.1"/>
</dbReference>
<dbReference type="EMBL" id="QSQQ01000013">
    <property type="protein sequence ID" value="RGK46899.1"/>
    <property type="molecule type" value="Genomic_DNA"/>
</dbReference>
<gene>
    <name evidence="3" type="ORF">DW957_02825</name>
    <name evidence="2" type="ORF">DXD10_10435</name>
    <name evidence="1" type="ORF">DXD84_03140</name>
</gene>
<proteinExistence type="predicted"/>
<dbReference type="Proteomes" id="UP000261208">
    <property type="component" value="Unassembled WGS sequence"/>
</dbReference>
<evidence type="ECO:0000313" key="6">
    <source>
        <dbReference type="Proteomes" id="UP000284962"/>
    </source>
</evidence>
<dbReference type="EMBL" id="QSOI01000003">
    <property type="protein sequence ID" value="RGI85708.1"/>
    <property type="molecule type" value="Genomic_DNA"/>
</dbReference>
<evidence type="ECO:0000313" key="4">
    <source>
        <dbReference type="Proteomes" id="UP000260664"/>
    </source>
</evidence>